<accession>A0A221VY90</accession>
<evidence type="ECO:0000313" key="2">
    <source>
        <dbReference type="Proteomes" id="UP000204221"/>
    </source>
</evidence>
<dbReference type="InterPro" id="IPR016040">
    <property type="entry name" value="NAD(P)-bd_dom"/>
</dbReference>
<keyword evidence="1" id="KW-0560">Oxidoreductase</keyword>
<dbReference type="RefSeq" id="WP_093939943.1">
    <property type="nucleotide sequence ID" value="NZ_CP022521.1"/>
</dbReference>
<dbReference type="EC" id="1.7.-.-" evidence="1"/>
<organism evidence="1 2">
    <name type="scientific">Actinoalloteichus hoggarensis</name>
    <dbReference type="NCBI Taxonomy" id="1470176"/>
    <lineage>
        <taxon>Bacteria</taxon>
        <taxon>Bacillati</taxon>
        <taxon>Actinomycetota</taxon>
        <taxon>Actinomycetes</taxon>
        <taxon>Pseudonocardiales</taxon>
        <taxon>Pseudonocardiaceae</taxon>
        <taxon>Actinoalloteichus</taxon>
    </lineage>
</organism>
<sequence length="305" mass="31962">MTEPASSERPVLVLSGTGKTGRRVAARLAALNLAVRIGSRTASPAFDWTNPATWQAALHGVDAVYIAYHPDLAFPGAAETVESFVSLAVRGGVRRLVLLSGRGEAGALRAEQAVRDAGVDWTIVRASWFHQNFSEHFLLEPVRHGEIALPASTAREPFVDTDDVAAVAVAALTEPGHAGLLYEVTGPRLLTFADAAAEISAATGRDIRFRSVGPQEYAAEAAAHGVPADEVAALTELFTTVLDGRNAHLTDGVRQALGREPVDFADYARRTAATGVWSPRTAAEAAGAHDRASGPAEASTSAPLS</sequence>
<dbReference type="Proteomes" id="UP000204221">
    <property type="component" value="Chromosome"/>
</dbReference>
<reference evidence="1 2" key="1">
    <citation type="submission" date="2017-07" db="EMBL/GenBank/DDBJ databases">
        <title>Complete genome sequence of Actinoalloteichus hoggarensis DSM 45943, type strain of Actinoalloteichus hoggarensis.</title>
        <authorList>
            <person name="Ruckert C."/>
            <person name="Nouioui I."/>
            <person name="Willmese J."/>
            <person name="van Wezel G."/>
            <person name="Klenk H.-P."/>
            <person name="Kalinowski J."/>
            <person name="Zotchev S.B."/>
        </authorList>
    </citation>
    <scope>NUCLEOTIDE SEQUENCE [LARGE SCALE GENOMIC DNA]</scope>
    <source>
        <strain evidence="1 2">DSM 45943</strain>
    </source>
</reference>
<dbReference type="AlphaFoldDB" id="A0A221VY90"/>
<dbReference type="KEGG" id="ahg:AHOG_02685"/>
<dbReference type="OrthoDB" id="3250520at2"/>
<dbReference type="Gene3D" id="3.90.25.10">
    <property type="entry name" value="UDP-galactose 4-epimerase, domain 1"/>
    <property type="match status" value="1"/>
</dbReference>
<dbReference type="GO" id="GO:0016491">
    <property type="term" value="F:oxidoreductase activity"/>
    <property type="evidence" value="ECO:0007669"/>
    <property type="project" value="UniProtKB-KW"/>
</dbReference>
<dbReference type="PANTHER" id="PTHR43162:SF1">
    <property type="entry name" value="PRESTALK A DIFFERENTIATION PROTEIN A"/>
    <property type="match status" value="1"/>
</dbReference>
<evidence type="ECO:0000313" key="1">
    <source>
        <dbReference type="EMBL" id="ASO18201.1"/>
    </source>
</evidence>
<dbReference type="Pfam" id="PF13460">
    <property type="entry name" value="NAD_binding_10"/>
    <property type="match status" value="1"/>
</dbReference>
<dbReference type="EMBL" id="CP022521">
    <property type="protein sequence ID" value="ASO18201.1"/>
    <property type="molecule type" value="Genomic_DNA"/>
</dbReference>
<dbReference type="Gene3D" id="3.40.50.720">
    <property type="entry name" value="NAD(P)-binding Rossmann-like Domain"/>
    <property type="match status" value="1"/>
</dbReference>
<dbReference type="InterPro" id="IPR051604">
    <property type="entry name" value="Ergot_Alk_Oxidoreductase"/>
</dbReference>
<proteinExistence type="predicted"/>
<name>A0A221VY90_9PSEU</name>
<dbReference type="PANTHER" id="PTHR43162">
    <property type="match status" value="1"/>
</dbReference>
<dbReference type="SUPFAM" id="SSF51735">
    <property type="entry name" value="NAD(P)-binding Rossmann-fold domains"/>
    <property type="match status" value="1"/>
</dbReference>
<protein>
    <submittedName>
        <fullName evidence="1">NAD(P)H azoreductase</fullName>
        <ecNumber evidence="1">1.7.-.-</ecNumber>
    </submittedName>
</protein>
<dbReference type="InterPro" id="IPR036291">
    <property type="entry name" value="NAD(P)-bd_dom_sf"/>
</dbReference>
<gene>
    <name evidence="1" type="primary">azoB1</name>
    <name evidence="1" type="ORF">AHOG_02685</name>
</gene>
<keyword evidence="2" id="KW-1185">Reference proteome</keyword>